<comment type="caution">
    <text evidence="2">The sequence shown here is derived from an EMBL/GenBank/DDBJ whole genome shotgun (WGS) entry which is preliminary data.</text>
</comment>
<feature type="region of interest" description="Disordered" evidence="1">
    <location>
        <begin position="1"/>
        <end position="41"/>
    </location>
</feature>
<keyword evidence="3" id="KW-1185">Reference proteome</keyword>
<accession>A0AAE0KLW5</accession>
<reference evidence="2" key="2">
    <citation type="submission" date="2023-06" db="EMBL/GenBank/DDBJ databases">
        <authorList>
            <consortium name="Lawrence Berkeley National Laboratory"/>
            <person name="Haridas S."/>
            <person name="Hensen N."/>
            <person name="Bonometti L."/>
            <person name="Westerberg I."/>
            <person name="Brannstrom I.O."/>
            <person name="Guillou S."/>
            <person name="Cros-Aarteil S."/>
            <person name="Calhoun S."/>
            <person name="Kuo A."/>
            <person name="Mondo S."/>
            <person name="Pangilinan J."/>
            <person name="Riley R."/>
            <person name="Labutti K."/>
            <person name="Andreopoulos B."/>
            <person name="Lipzen A."/>
            <person name="Chen C."/>
            <person name="Yanf M."/>
            <person name="Daum C."/>
            <person name="Ng V."/>
            <person name="Clum A."/>
            <person name="Steindorff A."/>
            <person name="Ohm R."/>
            <person name="Martin F."/>
            <person name="Silar P."/>
            <person name="Natvig D."/>
            <person name="Lalanne C."/>
            <person name="Gautier V."/>
            <person name="Ament-Velasquez S.L."/>
            <person name="Kruys A."/>
            <person name="Hutchinson M.I."/>
            <person name="Powell A.J."/>
            <person name="Barry K."/>
            <person name="Miller A.N."/>
            <person name="Grigoriev I.V."/>
            <person name="Debuchy R."/>
            <person name="Gladieux P."/>
            <person name="Thoren M.H."/>
            <person name="Johannesson H."/>
        </authorList>
    </citation>
    <scope>NUCLEOTIDE SEQUENCE</scope>
    <source>
        <strain evidence="2">CBS 958.72</strain>
    </source>
</reference>
<evidence type="ECO:0000313" key="3">
    <source>
        <dbReference type="Proteomes" id="UP001287356"/>
    </source>
</evidence>
<sequence>MATDPEQTGDEVAQTLPTPKPASDKEKEKENNGAQKPERLFDAERDLDLTSLDAPSIADQAEQAIVKALADLNPAGIVFLAARHGHWEPHEMPQPGSAFHKYYKSLNYFATYQQPERGCSISLFPSYILDFELLNSLLPNSHQPRSCPASPSLSENSPTITPMTSSHYLILQDPFLTKSSLQWLKRRGRSATSASMGTPRQAQR</sequence>
<feature type="compositionally biased region" description="Basic and acidic residues" evidence="1">
    <location>
        <begin position="22"/>
        <end position="41"/>
    </location>
</feature>
<name>A0AAE0KLW5_9PEZI</name>
<organism evidence="2 3">
    <name type="scientific">Lasiosphaeria ovina</name>
    <dbReference type="NCBI Taxonomy" id="92902"/>
    <lineage>
        <taxon>Eukaryota</taxon>
        <taxon>Fungi</taxon>
        <taxon>Dikarya</taxon>
        <taxon>Ascomycota</taxon>
        <taxon>Pezizomycotina</taxon>
        <taxon>Sordariomycetes</taxon>
        <taxon>Sordariomycetidae</taxon>
        <taxon>Sordariales</taxon>
        <taxon>Lasiosphaeriaceae</taxon>
        <taxon>Lasiosphaeria</taxon>
    </lineage>
</organism>
<gene>
    <name evidence="2" type="ORF">B0T24DRAFT_145157</name>
</gene>
<reference evidence="2" key="1">
    <citation type="journal article" date="2023" name="Mol. Phylogenet. Evol.">
        <title>Genome-scale phylogeny and comparative genomics of the fungal order Sordariales.</title>
        <authorList>
            <person name="Hensen N."/>
            <person name="Bonometti L."/>
            <person name="Westerberg I."/>
            <person name="Brannstrom I.O."/>
            <person name="Guillou S."/>
            <person name="Cros-Aarteil S."/>
            <person name="Calhoun S."/>
            <person name="Haridas S."/>
            <person name="Kuo A."/>
            <person name="Mondo S."/>
            <person name="Pangilinan J."/>
            <person name="Riley R."/>
            <person name="LaButti K."/>
            <person name="Andreopoulos B."/>
            <person name="Lipzen A."/>
            <person name="Chen C."/>
            <person name="Yan M."/>
            <person name="Daum C."/>
            <person name="Ng V."/>
            <person name="Clum A."/>
            <person name="Steindorff A."/>
            <person name="Ohm R.A."/>
            <person name="Martin F."/>
            <person name="Silar P."/>
            <person name="Natvig D.O."/>
            <person name="Lalanne C."/>
            <person name="Gautier V."/>
            <person name="Ament-Velasquez S.L."/>
            <person name="Kruys A."/>
            <person name="Hutchinson M.I."/>
            <person name="Powell A.J."/>
            <person name="Barry K."/>
            <person name="Miller A.N."/>
            <person name="Grigoriev I.V."/>
            <person name="Debuchy R."/>
            <person name="Gladieux P."/>
            <person name="Hiltunen Thoren M."/>
            <person name="Johannesson H."/>
        </authorList>
    </citation>
    <scope>NUCLEOTIDE SEQUENCE</scope>
    <source>
        <strain evidence="2">CBS 958.72</strain>
    </source>
</reference>
<dbReference type="AlphaFoldDB" id="A0AAE0KLW5"/>
<dbReference type="Proteomes" id="UP001287356">
    <property type="component" value="Unassembled WGS sequence"/>
</dbReference>
<evidence type="ECO:0000256" key="1">
    <source>
        <dbReference type="SAM" id="MobiDB-lite"/>
    </source>
</evidence>
<protein>
    <submittedName>
        <fullName evidence="2">Uncharacterized protein</fullName>
    </submittedName>
</protein>
<proteinExistence type="predicted"/>
<dbReference type="EMBL" id="JAULSN010000002">
    <property type="protein sequence ID" value="KAK3379071.1"/>
    <property type="molecule type" value="Genomic_DNA"/>
</dbReference>
<evidence type="ECO:0000313" key="2">
    <source>
        <dbReference type="EMBL" id="KAK3379071.1"/>
    </source>
</evidence>